<keyword evidence="2" id="KW-0716">Sensory transduction</keyword>
<dbReference type="GO" id="GO:0001664">
    <property type="term" value="F:G protein-coupled receptor binding"/>
    <property type="evidence" value="ECO:0007669"/>
    <property type="project" value="TreeGrafter"/>
</dbReference>
<dbReference type="InterPro" id="IPR014756">
    <property type="entry name" value="Ig_E-set"/>
</dbReference>
<dbReference type="GO" id="GO:0002031">
    <property type="term" value="P:G protein-coupled receptor internalization"/>
    <property type="evidence" value="ECO:0007669"/>
    <property type="project" value="TreeGrafter"/>
</dbReference>
<keyword evidence="5" id="KW-1185">Reference proteome</keyword>
<dbReference type="PANTHER" id="PTHR11792">
    <property type="entry name" value="ARRESTIN"/>
    <property type="match status" value="1"/>
</dbReference>
<dbReference type="GO" id="GO:0005737">
    <property type="term" value="C:cytoplasm"/>
    <property type="evidence" value="ECO:0007669"/>
    <property type="project" value="TreeGrafter"/>
</dbReference>
<feature type="region of interest" description="Disordered" evidence="3">
    <location>
        <begin position="24"/>
        <end position="51"/>
    </location>
</feature>
<dbReference type="PANTHER" id="PTHR11792:SF23">
    <property type="entry name" value="PHOSRESTIN-1"/>
    <property type="match status" value="1"/>
</dbReference>
<accession>A0A423SCC2</accession>
<evidence type="ECO:0000256" key="1">
    <source>
        <dbReference type="ARBA" id="ARBA00005298"/>
    </source>
</evidence>
<feature type="compositionally biased region" description="Low complexity" evidence="3">
    <location>
        <begin position="27"/>
        <end position="41"/>
    </location>
</feature>
<dbReference type="InterPro" id="IPR014752">
    <property type="entry name" value="Arrestin-like_C"/>
</dbReference>
<dbReference type="InterPro" id="IPR014753">
    <property type="entry name" value="Arrestin_N"/>
</dbReference>
<evidence type="ECO:0000313" key="4">
    <source>
        <dbReference type="EMBL" id="ROT61825.1"/>
    </source>
</evidence>
<dbReference type="Gene3D" id="2.60.40.840">
    <property type="match status" value="1"/>
</dbReference>
<dbReference type="STRING" id="6689.A0A423SCC2"/>
<organism evidence="4 5">
    <name type="scientific">Penaeus vannamei</name>
    <name type="common">Whiteleg shrimp</name>
    <name type="synonym">Litopenaeus vannamei</name>
    <dbReference type="NCBI Taxonomy" id="6689"/>
    <lineage>
        <taxon>Eukaryota</taxon>
        <taxon>Metazoa</taxon>
        <taxon>Ecdysozoa</taxon>
        <taxon>Arthropoda</taxon>
        <taxon>Crustacea</taxon>
        <taxon>Multicrustacea</taxon>
        <taxon>Malacostraca</taxon>
        <taxon>Eumalacostraca</taxon>
        <taxon>Eucarida</taxon>
        <taxon>Decapoda</taxon>
        <taxon>Dendrobranchiata</taxon>
        <taxon>Penaeoidea</taxon>
        <taxon>Penaeidae</taxon>
        <taxon>Penaeus</taxon>
    </lineage>
</organism>
<protein>
    <submittedName>
        <fullName evidence="4">Putative phosrestin-1</fullName>
    </submittedName>
</protein>
<dbReference type="Gene3D" id="2.60.40.640">
    <property type="match status" value="1"/>
</dbReference>
<evidence type="ECO:0000256" key="3">
    <source>
        <dbReference type="SAM" id="MobiDB-lite"/>
    </source>
</evidence>
<sequence>MTTCVEGGSSRAWRSPTATAARRMRSWDFTSARSSSSSTPRSRSHAGDVQMTDAQERLIKKLGANAYPISVNLPENAPCSVSLDGGSCTLLTARRNVLTSGTPSALLSEKVQYACPGSSNRQPQTLVSKGFTLSPGRLNLEVTLPQDVYFHGQPIEATLSVNNV</sequence>
<dbReference type="SUPFAM" id="SSF81296">
    <property type="entry name" value="E set domains"/>
    <property type="match status" value="2"/>
</dbReference>
<dbReference type="InterPro" id="IPR000698">
    <property type="entry name" value="Arrestin"/>
</dbReference>
<comment type="caution">
    <text evidence="4">The sequence shown here is derived from an EMBL/GenBank/DDBJ whole genome shotgun (WGS) entry which is preliminary data.</text>
</comment>
<name>A0A423SCC2_PENVA</name>
<reference evidence="4 5" key="1">
    <citation type="submission" date="2018-04" db="EMBL/GenBank/DDBJ databases">
        <authorList>
            <person name="Zhang X."/>
            <person name="Yuan J."/>
            <person name="Li F."/>
            <person name="Xiang J."/>
        </authorList>
    </citation>
    <scope>NUCLEOTIDE SEQUENCE [LARGE SCALE GENOMIC DNA]</scope>
    <source>
        <tissue evidence="4">Muscle</tissue>
    </source>
</reference>
<reference evidence="4 5" key="2">
    <citation type="submission" date="2019-01" db="EMBL/GenBank/DDBJ databases">
        <title>The decoding of complex shrimp genome reveals the adaptation for benthos swimmer, frequently molting mechanism and breeding impact on genome.</title>
        <authorList>
            <person name="Sun Y."/>
            <person name="Gao Y."/>
            <person name="Yu Y."/>
        </authorList>
    </citation>
    <scope>NUCLEOTIDE SEQUENCE [LARGE SCALE GENOMIC DNA]</scope>
    <source>
        <tissue evidence="4">Muscle</tissue>
    </source>
</reference>
<gene>
    <name evidence="4" type="ORF">C7M84_020372</name>
</gene>
<dbReference type="AlphaFoldDB" id="A0A423SCC2"/>
<dbReference type="GO" id="GO:0007165">
    <property type="term" value="P:signal transduction"/>
    <property type="evidence" value="ECO:0007669"/>
    <property type="project" value="InterPro"/>
</dbReference>
<dbReference type="Proteomes" id="UP000283509">
    <property type="component" value="Unassembled WGS sequence"/>
</dbReference>
<comment type="similarity">
    <text evidence="1">Belongs to the arrestin family.</text>
</comment>
<proteinExistence type="inferred from homology"/>
<evidence type="ECO:0000313" key="5">
    <source>
        <dbReference type="Proteomes" id="UP000283509"/>
    </source>
</evidence>
<evidence type="ECO:0000256" key="2">
    <source>
        <dbReference type="ARBA" id="ARBA00022606"/>
    </source>
</evidence>
<dbReference type="EMBL" id="QCYY01003982">
    <property type="protein sequence ID" value="ROT61825.1"/>
    <property type="molecule type" value="Genomic_DNA"/>
</dbReference>